<evidence type="ECO:0000313" key="2">
    <source>
        <dbReference type="EMBL" id="GBN52823.1"/>
    </source>
</evidence>
<organism evidence="2 3">
    <name type="scientific">Araneus ventricosus</name>
    <name type="common">Orbweaver spider</name>
    <name type="synonym">Epeira ventricosa</name>
    <dbReference type="NCBI Taxonomy" id="182803"/>
    <lineage>
        <taxon>Eukaryota</taxon>
        <taxon>Metazoa</taxon>
        <taxon>Ecdysozoa</taxon>
        <taxon>Arthropoda</taxon>
        <taxon>Chelicerata</taxon>
        <taxon>Arachnida</taxon>
        <taxon>Araneae</taxon>
        <taxon>Araneomorphae</taxon>
        <taxon>Entelegynae</taxon>
        <taxon>Araneoidea</taxon>
        <taxon>Araneidae</taxon>
        <taxon>Araneus</taxon>
    </lineage>
</organism>
<dbReference type="Proteomes" id="UP000499080">
    <property type="component" value="Unassembled WGS sequence"/>
</dbReference>
<name>A0A4Y2PPH0_ARAVE</name>
<feature type="region of interest" description="Disordered" evidence="1">
    <location>
        <begin position="37"/>
        <end position="59"/>
    </location>
</feature>
<dbReference type="EMBL" id="BGPR01011761">
    <property type="protein sequence ID" value="GBN52823.1"/>
    <property type="molecule type" value="Genomic_DNA"/>
</dbReference>
<sequence length="110" mass="12070">MPAEIRTRVINVQDIAFSRPCHILQIHESESAIPSLWSESDSVVPSEDPDPRSRSGVNETTITQKRICSILSQTESCCDLVMCQIRSFGGVGFTDPSPFADPVHGFVPIP</sequence>
<comment type="caution">
    <text evidence="2">The sequence shown here is derived from an EMBL/GenBank/DDBJ whole genome shotgun (WGS) entry which is preliminary data.</text>
</comment>
<keyword evidence="3" id="KW-1185">Reference proteome</keyword>
<reference evidence="2 3" key="1">
    <citation type="journal article" date="2019" name="Sci. Rep.">
        <title>Orb-weaving spider Araneus ventricosus genome elucidates the spidroin gene catalogue.</title>
        <authorList>
            <person name="Kono N."/>
            <person name="Nakamura H."/>
            <person name="Ohtoshi R."/>
            <person name="Moran D.A.P."/>
            <person name="Shinohara A."/>
            <person name="Yoshida Y."/>
            <person name="Fujiwara M."/>
            <person name="Mori M."/>
            <person name="Tomita M."/>
            <person name="Arakawa K."/>
        </authorList>
    </citation>
    <scope>NUCLEOTIDE SEQUENCE [LARGE SCALE GENOMIC DNA]</scope>
</reference>
<dbReference type="AlphaFoldDB" id="A0A4Y2PPH0"/>
<gene>
    <name evidence="2" type="ORF">AVEN_82323_1</name>
</gene>
<protein>
    <submittedName>
        <fullName evidence="2">Uncharacterized protein</fullName>
    </submittedName>
</protein>
<proteinExistence type="predicted"/>
<evidence type="ECO:0000256" key="1">
    <source>
        <dbReference type="SAM" id="MobiDB-lite"/>
    </source>
</evidence>
<evidence type="ECO:0000313" key="3">
    <source>
        <dbReference type="Proteomes" id="UP000499080"/>
    </source>
</evidence>
<accession>A0A4Y2PPH0</accession>